<dbReference type="Gene3D" id="3.40.50.1860">
    <property type="match status" value="2"/>
</dbReference>
<protein>
    <submittedName>
        <fullName evidence="3">Aspartate racemase</fullName>
    </submittedName>
</protein>
<dbReference type="AlphaFoldDB" id="A0A917Q3B9"/>
<evidence type="ECO:0000313" key="4">
    <source>
        <dbReference type="Proteomes" id="UP000600449"/>
    </source>
</evidence>
<dbReference type="Pfam" id="PF01177">
    <property type="entry name" value="Asp_Glu_race"/>
    <property type="match status" value="1"/>
</dbReference>
<dbReference type="InterPro" id="IPR033134">
    <property type="entry name" value="Asp/Glu_racemase_AS_2"/>
</dbReference>
<dbReference type="Proteomes" id="UP000600449">
    <property type="component" value="Unassembled WGS sequence"/>
</dbReference>
<dbReference type="InterPro" id="IPR004380">
    <property type="entry name" value="Asp_race"/>
</dbReference>
<dbReference type="InterPro" id="IPR015942">
    <property type="entry name" value="Asp/Glu/hydantoin_racemase"/>
</dbReference>
<name>A0A917Q3B9_9HYPH</name>
<dbReference type="EMBL" id="BMMF01000001">
    <property type="protein sequence ID" value="GGK17871.1"/>
    <property type="molecule type" value="Genomic_DNA"/>
</dbReference>
<dbReference type="RefSeq" id="WP_188908300.1">
    <property type="nucleotide sequence ID" value="NZ_BMMF01000001.1"/>
</dbReference>
<dbReference type="InterPro" id="IPR001920">
    <property type="entry name" value="Asp/Glu_race"/>
</dbReference>
<comment type="caution">
    <text evidence="3">The sequence shown here is derived from an EMBL/GenBank/DDBJ whole genome shotgun (WGS) entry which is preliminary data.</text>
</comment>
<keyword evidence="4" id="KW-1185">Reference proteome</keyword>
<proteinExistence type="inferred from homology"/>
<dbReference type="PANTHER" id="PTHR21198:SF7">
    <property type="entry name" value="ASPARTATE-GLUTAMATE RACEMASE FAMILY"/>
    <property type="match status" value="1"/>
</dbReference>
<evidence type="ECO:0000313" key="3">
    <source>
        <dbReference type="EMBL" id="GGK17871.1"/>
    </source>
</evidence>
<comment type="similarity">
    <text evidence="1">Belongs to the aspartate/glutamate racemases family.</text>
</comment>
<dbReference type="GO" id="GO:0047661">
    <property type="term" value="F:amino-acid racemase activity"/>
    <property type="evidence" value="ECO:0007669"/>
    <property type="project" value="InterPro"/>
</dbReference>
<organism evidence="3 4">
    <name type="scientific">Salinarimonas ramus</name>
    <dbReference type="NCBI Taxonomy" id="690164"/>
    <lineage>
        <taxon>Bacteria</taxon>
        <taxon>Pseudomonadati</taxon>
        <taxon>Pseudomonadota</taxon>
        <taxon>Alphaproteobacteria</taxon>
        <taxon>Hyphomicrobiales</taxon>
        <taxon>Salinarimonadaceae</taxon>
        <taxon>Salinarimonas</taxon>
    </lineage>
</organism>
<dbReference type="PROSITE" id="PS00924">
    <property type="entry name" value="ASP_GLU_RACEMASE_2"/>
    <property type="match status" value="1"/>
</dbReference>
<dbReference type="SUPFAM" id="SSF53681">
    <property type="entry name" value="Aspartate/glutamate racemase"/>
    <property type="match status" value="2"/>
</dbReference>
<evidence type="ECO:0000256" key="2">
    <source>
        <dbReference type="ARBA" id="ARBA00023235"/>
    </source>
</evidence>
<dbReference type="PANTHER" id="PTHR21198">
    <property type="entry name" value="GLUTAMATE RACEMASE"/>
    <property type="match status" value="1"/>
</dbReference>
<dbReference type="NCBIfam" id="TIGR00035">
    <property type="entry name" value="asp_race"/>
    <property type="match status" value="1"/>
</dbReference>
<sequence>MRKLGLLGGMSWESTALYYAALNRGVRARRGGLSSAPLLLHSFDFAPIAAMQARGDWDGLGRLMASGAAGLAAQGADALVLCTNTMHKVCAEIERAAPVPLLHIADATGLALRRAGVRRPLLLATRFTMEEPFLTERLAVHGAMPVVPDGPGRTLVHTIIYEELCRGVVEPGSKARVLALVASHARRGCDGIILGCTELGLLLAQEDVSLPLFDTTMLHVEAALDFACAA</sequence>
<gene>
    <name evidence="3" type="ORF">GCM10011322_00740</name>
</gene>
<keyword evidence="2" id="KW-0413">Isomerase</keyword>
<evidence type="ECO:0000256" key="1">
    <source>
        <dbReference type="ARBA" id="ARBA00007847"/>
    </source>
</evidence>
<reference evidence="3 4" key="1">
    <citation type="journal article" date="2014" name="Int. J. Syst. Evol. Microbiol.">
        <title>Complete genome sequence of Corynebacterium casei LMG S-19264T (=DSM 44701T), isolated from a smear-ripened cheese.</title>
        <authorList>
            <consortium name="US DOE Joint Genome Institute (JGI-PGF)"/>
            <person name="Walter F."/>
            <person name="Albersmeier A."/>
            <person name="Kalinowski J."/>
            <person name="Ruckert C."/>
        </authorList>
    </citation>
    <scope>NUCLEOTIDE SEQUENCE [LARGE SCALE GENOMIC DNA]</scope>
    <source>
        <strain evidence="3 4">CGMCC 1.9161</strain>
    </source>
</reference>
<accession>A0A917Q3B9</accession>